<evidence type="ECO:0000256" key="1">
    <source>
        <dbReference type="ARBA" id="ARBA00022801"/>
    </source>
</evidence>
<dbReference type="EMBL" id="JAFHAP010000013">
    <property type="protein sequence ID" value="MBN2910538.1"/>
    <property type="molecule type" value="Genomic_DNA"/>
</dbReference>
<reference evidence="2" key="1">
    <citation type="journal article" date="2024" name="Int. J. Syst. Evol. Microbiol.">
        <title>Polycladomyces zharkentensis sp. nov., a novel thermophilic cellulose- and starch-degrading member of the Bacillota from a geothermal aquifer in Kazakhstan.</title>
        <authorList>
            <person name="Mashzhan A."/>
            <person name="Kistaubayeva A."/>
            <person name="Javier-Lopez R."/>
            <person name="Bissenova U."/>
            <person name="Bissenbay A."/>
            <person name="Birkeland N.K."/>
        </authorList>
    </citation>
    <scope>NUCLEOTIDE SEQUENCE</scope>
    <source>
        <strain evidence="2">ZKZ2T</strain>
    </source>
</reference>
<dbReference type="Pfam" id="PF04203">
    <property type="entry name" value="Sortase"/>
    <property type="match status" value="1"/>
</dbReference>
<dbReference type="RefSeq" id="WP_205496581.1">
    <property type="nucleotide sequence ID" value="NZ_JAFHAP010000013.1"/>
</dbReference>
<dbReference type="NCBIfam" id="TIGR01076">
    <property type="entry name" value="sortase_fam"/>
    <property type="match status" value="1"/>
</dbReference>
<dbReference type="Proteomes" id="UP001177120">
    <property type="component" value="Unassembled WGS sequence"/>
</dbReference>
<dbReference type="InterPro" id="IPR023365">
    <property type="entry name" value="Sortase_dom-sf"/>
</dbReference>
<sequence>MIRKLGLLLMAAGALLVVWSGYQWWAESRTAVYDSKTALAYTPRTHPNDPALSRGIPPYPAPPTGATLGQLVIPRIGAILPIVEGTDEDQLAKGVGHLRGSALPGVTGNAILSGHRDTVFRRMGEVKKGDLLVVRTEAGTFTYRVQKMWVTKPTDRSVLAPRPTPILTLTTCYPFGYIGSAPDRYIVEAVLIRIDSKKKIKREPIFPLVKPGPLGPLFCEIARDGILSLSFLPESGILTKCIPGLLHLPLQGSRSWPLRQKEVARDFIFALSGFRSPGVHLHPQRFIRTLPGRESRKQVQNARTYGLIDF</sequence>
<dbReference type="SUPFAM" id="SSF63817">
    <property type="entry name" value="Sortase"/>
    <property type="match status" value="1"/>
</dbReference>
<dbReference type="NCBIfam" id="NF033746">
    <property type="entry name" value="class_D_sortase"/>
    <property type="match status" value="1"/>
</dbReference>
<name>A0ABS2WM28_9BACL</name>
<gene>
    <name evidence="2" type="ORF">JQC72_13610</name>
</gene>
<organism evidence="2 3">
    <name type="scientific">Polycladomyces zharkentensis</name>
    <dbReference type="NCBI Taxonomy" id="2807616"/>
    <lineage>
        <taxon>Bacteria</taxon>
        <taxon>Bacillati</taxon>
        <taxon>Bacillota</taxon>
        <taxon>Bacilli</taxon>
        <taxon>Bacillales</taxon>
        <taxon>Thermoactinomycetaceae</taxon>
        <taxon>Polycladomyces</taxon>
    </lineage>
</organism>
<dbReference type="CDD" id="cd05828">
    <property type="entry name" value="Sortase_D_1"/>
    <property type="match status" value="1"/>
</dbReference>
<keyword evidence="1" id="KW-0378">Hydrolase</keyword>
<comment type="caution">
    <text evidence="2">The sequence shown here is derived from an EMBL/GenBank/DDBJ whole genome shotgun (WGS) entry which is preliminary data.</text>
</comment>
<evidence type="ECO:0000313" key="3">
    <source>
        <dbReference type="Proteomes" id="UP001177120"/>
    </source>
</evidence>
<keyword evidence="3" id="KW-1185">Reference proteome</keyword>
<accession>A0ABS2WM28</accession>
<evidence type="ECO:0000313" key="2">
    <source>
        <dbReference type="EMBL" id="MBN2910538.1"/>
    </source>
</evidence>
<dbReference type="InterPro" id="IPR005754">
    <property type="entry name" value="Sortase"/>
</dbReference>
<proteinExistence type="predicted"/>
<protein>
    <submittedName>
        <fullName evidence="2">Class D sortase</fullName>
    </submittedName>
</protein>
<dbReference type="InterPro" id="IPR053525">
    <property type="entry name" value="Sortase_D"/>
</dbReference>
<dbReference type="Gene3D" id="2.40.260.10">
    <property type="entry name" value="Sortase"/>
    <property type="match status" value="1"/>
</dbReference>
<dbReference type="InterPro" id="IPR041999">
    <property type="entry name" value="Sortase_D_1"/>
</dbReference>